<accession>A0A822ZPN0</accession>
<comment type="caution">
    <text evidence="1">The sequence shown here is derived from an EMBL/GenBank/DDBJ whole genome shotgun (WGS) entry which is preliminary data.</text>
</comment>
<dbReference type="Proteomes" id="UP000607653">
    <property type="component" value="Unassembled WGS sequence"/>
</dbReference>
<evidence type="ECO:0000313" key="2">
    <source>
        <dbReference type="Proteomes" id="UP000607653"/>
    </source>
</evidence>
<proteinExistence type="predicted"/>
<gene>
    <name evidence="1" type="ORF">HUJ06_016720</name>
</gene>
<reference evidence="1 2" key="1">
    <citation type="journal article" date="2020" name="Mol. Biol. Evol.">
        <title>Distinct Expression and Methylation Patterns for Genes with Different Fates following a Single Whole-Genome Duplication in Flowering Plants.</title>
        <authorList>
            <person name="Shi T."/>
            <person name="Rahmani R.S."/>
            <person name="Gugger P.F."/>
            <person name="Wang M."/>
            <person name="Li H."/>
            <person name="Zhang Y."/>
            <person name="Li Z."/>
            <person name="Wang Q."/>
            <person name="Van de Peer Y."/>
            <person name="Marchal K."/>
            <person name="Chen J."/>
        </authorList>
    </citation>
    <scope>NUCLEOTIDE SEQUENCE [LARGE SCALE GENOMIC DNA]</scope>
    <source>
        <tissue evidence="1">Leaf</tissue>
    </source>
</reference>
<sequence>MLDWLGWAKPSQTNIEVIGGLSQNEMPEWYNPLSIFFPPFTFKLMCCGVACNRAGANF</sequence>
<dbReference type="AlphaFoldDB" id="A0A822ZPN0"/>
<protein>
    <submittedName>
        <fullName evidence="1">Uncharacterized protein</fullName>
    </submittedName>
</protein>
<organism evidence="1 2">
    <name type="scientific">Nelumbo nucifera</name>
    <name type="common">Sacred lotus</name>
    <dbReference type="NCBI Taxonomy" id="4432"/>
    <lineage>
        <taxon>Eukaryota</taxon>
        <taxon>Viridiplantae</taxon>
        <taxon>Streptophyta</taxon>
        <taxon>Embryophyta</taxon>
        <taxon>Tracheophyta</taxon>
        <taxon>Spermatophyta</taxon>
        <taxon>Magnoliopsida</taxon>
        <taxon>Proteales</taxon>
        <taxon>Nelumbonaceae</taxon>
        <taxon>Nelumbo</taxon>
    </lineage>
</organism>
<dbReference type="EMBL" id="DUZY01000008">
    <property type="protein sequence ID" value="DAD46783.1"/>
    <property type="molecule type" value="Genomic_DNA"/>
</dbReference>
<keyword evidence="2" id="KW-1185">Reference proteome</keyword>
<name>A0A822ZPN0_NELNU</name>
<evidence type="ECO:0000313" key="1">
    <source>
        <dbReference type="EMBL" id="DAD46783.1"/>
    </source>
</evidence>